<sequence length="55" mass="6028">VVAGSERFSLLDGYSGYNQIMVKGEDQFKIAFTAKWGTYAYKKMPFGLSNAGVKG</sequence>
<dbReference type="Gene3D" id="3.30.70.270">
    <property type="match status" value="1"/>
</dbReference>
<organism evidence="1 2">
    <name type="scientific">Taxus chinensis</name>
    <name type="common">Chinese yew</name>
    <name type="synonym">Taxus wallichiana var. chinensis</name>
    <dbReference type="NCBI Taxonomy" id="29808"/>
    <lineage>
        <taxon>Eukaryota</taxon>
        <taxon>Viridiplantae</taxon>
        <taxon>Streptophyta</taxon>
        <taxon>Embryophyta</taxon>
        <taxon>Tracheophyta</taxon>
        <taxon>Spermatophyta</taxon>
        <taxon>Pinopsida</taxon>
        <taxon>Pinidae</taxon>
        <taxon>Conifers II</taxon>
        <taxon>Cupressales</taxon>
        <taxon>Taxaceae</taxon>
        <taxon>Taxus</taxon>
    </lineage>
</organism>
<accession>A0AA38FGF1</accession>
<evidence type="ECO:0000313" key="1">
    <source>
        <dbReference type="EMBL" id="KAH9300401.1"/>
    </source>
</evidence>
<dbReference type="InterPro" id="IPR053134">
    <property type="entry name" value="RNA-dir_DNA_polymerase"/>
</dbReference>
<dbReference type="InterPro" id="IPR043502">
    <property type="entry name" value="DNA/RNA_pol_sf"/>
</dbReference>
<dbReference type="AlphaFoldDB" id="A0AA38FGF1"/>
<comment type="caution">
    <text evidence="1">The sequence shown here is derived from an EMBL/GenBank/DDBJ whole genome shotgun (WGS) entry which is preliminary data.</text>
</comment>
<dbReference type="SUPFAM" id="SSF56672">
    <property type="entry name" value="DNA/RNA polymerases"/>
    <property type="match status" value="1"/>
</dbReference>
<dbReference type="Proteomes" id="UP000824469">
    <property type="component" value="Unassembled WGS sequence"/>
</dbReference>
<dbReference type="PANTHER" id="PTHR24559:SF444">
    <property type="entry name" value="REVERSE TRANSCRIPTASE DOMAIN-CONTAINING PROTEIN"/>
    <property type="match status" value="1"/>
</dbReference>
<protein>
    <submittedName>
        <fullName evidence="1">Uncharacterized protein</fullName>
    </submittedName>
</protein>
<dbReference type="PANTHER" id="PTHR24559">
    <property type="entry name" value="TRANSPOSON TY3-I GAG-POL POLYPROTEIN"/>
    <property type="match status" value="1"/>
</dbReference>
<gene>
    <name evidence="1" type="ORF">KI387_011984</name>
</gene>
<proteinExistence type="predicted"/>
<keyword evidence="2" id="KW-1185">Reference proteome</keyword>
<dbReference type="EMBL" id="JAHRHJ020000009">
    <property type="protein sequence ID" value="KAH9300401.1"/>
    <property type="molecule type" value="Genomic_DNA"/>
</dbReference>
<feature type="non-terminal residue" evidence="1">
    <location>
        <position position="1"/>
    </location>
</feature>
<reference evidence="1 2" key="1">
    <citation type="journal article" date="2021" name="Nat. Plants">
        <title>The Taxus genome provides insights into paclitaxel biosynthesis.</title>
        <authorList>
            <person name="Xiong X."/>
            <person name="Gou J."/>
            <person name="Liao Q."/>
            <person name="Li Y."/>
            <person name="Zhou Q."/>
            <person name="Bi G."/>
            <person name="Li C."/>
            <person name="Du R."/>
            <person name="Wang X."/>
            <person name="Sun T."/>
            <person name="Guo L."/>
            <person name="Liang H."/>
            <person name="Lu P."/>
            <person name="Wu Y."/>
            <person name="Zhang Z."/>
            <person name="Ro D.K."/>
            <person name="Shang Y."/>
            <person name="Huang S."/>
            <person name="Yan J."/>
        </authorList>
    </citation>
    <scope>NUCLEOTIDE SEQUENCE [LARGE SCALE GENOMIC DNA]</scope>
    <source>
        <strain evidence="1">Ta-2019</strain>
    </source>
</reference>
<dbReference type="Gene3D" id="3.10.10.10">
    <property type="entry name" value="HIV Type 1 Reverse Transcriptase, subunit A, domain 1"/>
    <property type="match status" value="1"/>
</dbReference>
<feature type="non-terminal residue" evidence="1">
    <location>
        <position position="55"/>
    </location>
</feature>
<dbReference type="InterPro" id="IPR043128">
    <property type="entry name" value="Rev_trsase/Diguanyl_cyclase"/>
</dbReference>
<evidence type="ECO:0000313" key="2">
    <source>
        <dbReference type="Proteomes" id="UP000824469"/>
    </source>
</evidence>
<name>A0AA38FGF1_TAXCH</name>